<accession>A0AAV4XTH6</accession>
<reference evidence="1 2" key="1">
    <citation type="submission" date="2021-06" db="EMBL/GenBank/DDBJ databases">
        <title>Caerostris extrusa draft genome.</title>
        <authorList>
            <person name="Kono N."/>
            <person name="Arakawa K."/>
        </authorList>
    </citation>
    <scope>NUCLEOTIDE SEQUENCE [LARGE SCALE GENOMIC DNA]</scope>
</reference>
<dbReference type="AlphaFoldDB" id="A0AAV4XTH6"/>
<organism evidence="1 2">
    <name type="scientific">Caerostris extrusa</name>
    <name type="common">Bark spider</name>
    <name type="synonym">Caerostris bankana</name>
    <dbReference type="NCBI Taxonomy" id="172846"/>
    <lineage>
        <taxon>Eukaryota</taxon>
        <taxon>Metazoa</taxon>
        <taxon>Ecdysozoa</taxon>
        <taxon>Arthropoda</taxon>
        <taxon>Chelicerata</taxon>
        <taxon>Arachnida</taxon>
        <taxon>Araneae</taxon>
        <taxon>Araneomorphae</taxon>
        <taxon>Entelegynae</taxon>
        <taxon>Araneoidea</taxon>
        <taxon>Araneidae</taxon>
        <taxon>Caerostris</taxon>
    </lineage>
</organism>
<dbReference type="EMBL" id="BPLR01000764">
    <property type="protein sequence ID" value="GIY97291.1"/>
    <property type="molecule type" value="Genomic_DNA"/>
</dbReference>
<comment type="caution">
    <text evidence="1">The sequence shown here is derived from an EMBL/GenBank/DDBJ whole genome shotgun (WGS) entry which is preliminary data.</text>
</comment>
<evidence type="ECO:0000313" key="2">
    <source>
        <dbReference type="Proteomes" id="UP001054945"/>
    </source>
</evidence>
<feature type="non-terminal residue" evidence="1">
    <location>
        <position position="54"/>
    </location>
</feature>
<name>A0AAV4XTH6_CAEEX</name>
<protein>
    <submittedName>
        <fullName evidence="1">Uncharacterized protein</fullName>
    </submittedName>
</protein>
<dbReference type="Proteomes" id="UP001054945">
    <property type="component" value="Unassembled WGS sequence"/>
</dbReference>
<sequence>MIVATKSFVMEKKKPHLFDDGHLSWCPVMNSENRRIEIDINAEIFTPQWPLGIK</sequence>
<keyword evidence="2" id="KW-1185">Reference proteome</keyword>
<gene>
    <name evidence="1" type="ORF">CEXT_563601</name>
</gene>
<evidence type="ECO:0000313" key="1">
    <source>
        <dbReference type="EMBL" id="GIY97291.1"/>
    </source>
</evidence>
<proteinExistence type="predicted"/>